<dbReference type="InterPro" id="IPR009769">
    <property type="entry name" value="EDR2_C"/>
</dbReference>
<feature type="region of interest" description="Disordered" evidence="1">
    <location>
        <begin position="195"/>
        <end position="226"/>
    </location>
</feature>
<name>A0AAD1Z5U8_9LAMI</name>
<sequence>MKDHVEPKPPEQNSQQITTKILMEHVTGITLPSWPVDELVQFSYYESSNQALAADKYQLLVSQQSNLASYRPAKFYMPDKKPRIEILDDKEGRFMICLSISYGLVCFLLLPLVANAVVHLVFGYTTLPVDLTFLIEGQTESELSERILGVVRFSELNTTSARQVELHSKKRMRYLQSSLPTRSWKSLDQGFSQLITPGGQESETNSHAAHVNGDADHKSKSDADKL</sequence>
<evidence type="ECO:0000259" key="3">
    <source>
        <dbReference type="Pfam" id="PF07059"/>
    </source>
</evidence>
<accession>A0AAD1Z5U8</accession>
<keyword evidence="2" id="KW-0812">Transmembrane</keyword>
<dbReference type="Pfam" id="PF07059">
    <property type="entry name" value="EDR2_C"/>
    <property type="match status" value="1"/>
</dbReference>
<feature type="compositionally biased region" description="Basic and acidic residues" evidence="1">
    <location>
        <begin position="213"/>
        <end position="226"/>
    </location>
</feature>
<keyword evidence="5" id="KW-1185">Reference proteome</keyword>
<proteinExistence type="predicted"/>
<dbReference type="PANTHER" id="PTHR12136">
    <property type="entry name" value="ENHANCED DISEASE RESISTANCE-RELATED"/>
    <property type="match status" value="1"/>
</dbReference>
<evidence type="ECO:0000313" key="5">
    <source>
        <dbReference type="Proteomes" id="UP000834106"/>
    </source>
</evidence>
<gene>
    <name evidence="4" type="ORF">FPE_LOCUS10303</name>
</gene>
<keyword evidence="2" id="KW-1133">Transmembrane helix</keyword>
<dbReference type="InterPro" id="IPR045096">
    <property type="entry name" value="EDR2-like"/>
</dbReference>
<feature type="domain" description="Protein ENHANCED DISEASE RESISTANCE 2 C-terminal" evidence="3">
    <location>
        <begin position="113"/>
        <end position="156"/>
    </location>
</feature>
<evidence type="ECO:0000256" key="2">
    <source>
        <dbReference type="SAM" id="Phobius"/>
    </source>
</evidence>
<keyword evidence="2" id="KW-0472">Membrane</keyword>
<reference evidence="4" key="1">
    <citation type="submission" date="2023-05" db="EMBL/GenBank/DDBJ databases">
        <authorList>
            <person name="Huff M."/>
        </authorList>
    </citation>
    <scope>NUCLEOTIDE SEQUENCE</scope>
</reference>
<dbReference type="PANTHER" id="PTHR12136:SF101">
    <property type="entry name" value="ENHANCED DISEASE RESISTANCE-LIKE PROTEIN (DUF1336)"/>
    <property type="match status" value="1"/>
</dbReference>
<dbReference type="AlphaFoldDB" id="A0AAD1Z5U8"/>
<dbReference type="Proteomes" id="UP000834106">
    <property type="component" value="Chromosome 6"/>
</dbReference>
<feature type="compositionally biased region" description="Polar residues" evidence="1">
    <location>
        <begin position="195"/>
        <end position="207"/>
    </location>
</feature>
<feature type="transmembrane region" description="Helical" evidence="2">
    <location>
        <begin position="100"/>
        <end position="122"/>
    </location>
</feature>
<evidence type="ECO:0000256" key="1">
    <source>
        <dbReference type="SAM" id="MobiDB-lite"/>
    </source>
</evidence>
<protein>
    <recommendedName>
        <fullName evidence="3">Protein ENHANCED DISEASE RESISTANCE 2 C-terminal domain-containing protein</fullName>
    </recommendedName>
</protein>
<organism evidence="4 5">
    <name type="scientific">Fraxinus pennsylvanica</name>
    <dbReference type="NCBI Taxonomy" id="56036"/>
    <lineage>
        <taxon>Eukaryota</taxon>
        <taxon>Viridiplantae</taxon>
        <taxon>Streptophyta</taxon>
        <taxon>Embryophyta</taxon>
        <taxon>Tracheophyta</taxon>
        <taxon>Spermatophyta</taxon>
        <taxon>Magnoliopsida</taxon>
        <taxon>eudicotyledons</taxon>
        <taxon>Gunneridae</taxon>
        <taxon>Pentapetalae</taxon>
        <taxon>asterids</taxon>
        <taxon>lamiids</taxon>
        <taxon>Lamiales</taxon>
        <taxon>Oleaceae</taxon>
        <taxon>Oleeae</taxon>
        <taxon>Fraxinus</taxon>
    </lineage>
</organism>
<dbReference type="EMBL" id="OU503041">
    <property type="protein sequence ID" value="CAI9762873.1"/>
    <property type="molecule type" value="Genomic_DNA"/>
</dbReference>
<evidence type="ECO:0000313" key="4">
    <source>
        <dbReference type="EMBL" id="CAI9762873.1"/>
    </source>
</evidence>